<gene>
    <name evidence="8" type="ORF">CLEI1391_LOCUS7933</name>
</gene>
<keyword evidence="2 7" id="KW-0812">Transmembrane</keyword>
<feature type="compositionally biased region" description="Low complexity" evidence="6">
    <location>
        <begin position="534"/>
        <end position="549"/>
    </location>
</feature>
<evidence type="ECO:0000313" key="8">
    <source>
        <dbReference type="EMBL" id="CAD8677346.1"/>
    </source>
</evidence>
<evidence type="ECO:0000256" key="2">
    <source>
        <dbReference type="ARBA" id="ARBA00022692"/>
    </source>
</evidence>
<accession>A0A7S0RH57</accession>
<dbReference type="PANTHER" id="PTHR28234:SF1">
    <property type="entry name" value="NUCLEAR CONTROL OF ATPASE PROTEIN 2"/>
    <property type="match status" value="1"/>
</dbReference>
<proteinExistence type="predicted"/>
<comment type="subcellular location">
    <subcellularLocation>
        <location evidence="1">Mitochondrion membrane</location>
        <topology evidence="1">Multi-pass membrane protein</topology>
    </subcellularLocation>
</comment>
<dbReference type="InterPro" id="IPR013946">
    <property type="entry name" value="NCA2-like"/>
</dbReference>
<feature type="region of interest" description="Disordered" evidence="6">
    <location>
        <begin position="942"/>
        <end position="967"/>
    </location>
</feature>
<reference evidence="8" key="1">
    <citation type="submission" date="2021-01" db="EMBL/GenBank/DDBJ databases">
        <authorList>
            <person name="Corre E."/>
            <person name="Pelletier E."/>
            <person name="Niang G."/>
            <person name="Scheremetjew M."/>
            <person name="Finn R."/>
            <person name="Kale V."/>
            <person name="Holt S."/>
            <person name="Cochrane G."/>
            <person name="Meng A."/>
            <person name="Brown T."/>
            <person name="Cohen L."/>
        </authorList>
    </citation>
    <scope>NUCLEOTIDE SEQUENCE</scope>
    <source>
        <strain evidence="8">SAG 11-49</strain>
    </source>
</reference>
<keyword evidence="4" id="KW-0496">Mitochondrion</keyword>
<evidence type="ECO:0000256" key="7">
    <source>
        <dbReference type="SAM" id="Phobius"/>
    </source>
</evidence>
<sequence>MTNRWGLLPEWVQRALVDTSTCMPVAGLDERTATSIMFALEQSQGSGDADTQLALQWLAALQCCQALSDRLLQDMGQVEQALGFWHDQLAAGGHSLFMLLGLGPLTFFKGVTRMVTPHARSLSLSLSPTLSAWSHTLPPTLKKHLPAKAATVLQEAAATASNRLQRFLSSLDLLARTASSTHRQQLASGGVAGAGATLSSGSGSALGFQSAFHTAGYAAAAAASTGGVQGGEGEQAGLQGGSAAAAAASDAHPAAAPKGELSATDKMQQRVLMLQAIRASLAEAIARVHAAARTLHLDSGLHTQACVALSMPQRRPSPFGHAAATATSGGAAGGGHGFAASGLSGATNGAGAGGAPAVGTPAADVAVDDAARGLLAAAHEATRAVVSELTNILTDLNHQQNLITGKATDADDEAPANRAVLQLAAVNRALTGSPSLTRSLTLTGQYGGGRAGGTTGGTGGTPSRGSMDRPFNLTPTRVSSGHMPGLTLTPPIGAGAGTGHGAAAAAAVVAVVGASTGSSGAGTAAAQAPPIGRSGSSNAVGSSSADAVGAGSGSGSGSGAAEAAAGSSSSLARHHHQRESYPDRAVLQRLASMGFQSRVARTGLELQGLGAQLDVRLVITPPHHPSLHLHHHHRPTVKSALDQAKVSAAVAGPLVHLPHWVRRPSRLQRHWLRFTAAALLAVWVGRWLYRHSSLSGSDDLARWTREAVQVVADSAQVHVLAPLLAVRDELTHTFRSRPSIVSPAEFEADKASLLRMLEDFRADSGHDTNSSSSTFSLPSLGLSGDAGEGGTAAVQPVTTSMSAEQQDALSVGMKEVMAAYEKEMRAPVRNLVMGQLVRSLLIQVQRLKLDTEAAMLEMDQILRANELSLSLMAAVPSLLIGWGVLAALYRWLLPAAPDAKRAAVPCRMAMAALERALADEADAAEAAAAAQAQTQVPQLLGAPVGMHQGSPEPHPHPDPLAADPLHPTGPVAQGLPIVTAARAVAALPPLLSPPLSQPGGAGDGCNSNRAELEGLTIFHVYRVYRECSALFRAHDKASRYSEWPSLSCDLTALAAASSAHQRMAVHQRMMRNYKLFQR</sequence>
<dbReference type="GO" id="GO:0005741">
    <property type="term" value="C:mitochondrial outer membrane"/>
    <property type="evidence" value="ECO:0007669"/>
    <property type="project" value="TreeGrafter"/>
</dbReference>
<feature type="transmembrane region" description="Helical" evidence="7">
    <location>
        <begin position="867"/>
        <end position="892"/>
    </location>
</feature>
<feature type="region of interest" description="Disordered" evidence="6">
    <location>
        <begin position="436"/>
        <end position="470"/>
    </location>
</feature>
<organism evidence="8">
    <name type="scientific">Chlamydomonas leiostraca</name>
    <dbReference type="NCBI Taxonomy" id="1034604"/>
    <lineage>
        <taxon>Eukaryota</taxon>
        <taxon>Viridiplantae</taxon>
        <taxon>Chlorophyta</taxon>
        <taxon>core chlorophytes</taxon>
        <taxon>Chlorophyceae</taxon>
        <taxon>CS clade</taxon>
        <taxon>Chlamydomonadales</taxon>
        <taxon>Chlamydomonadaceae</taxon>
        <taxon>Chlamydomonas</taxon>
    </lineage>
</organism>
<evidence type="ECO:0000256" key="3">
    <source>
        <dbReference type="ARBA" id="ARBA00022989"/>
    </source>
</evidence>
<evidence type="ECO:0000256" key="6">
    <source>
        <dbReference type="SAM" id="MobiDB-lite"/>
    </source>
</evidence>
<feature type="compositionally biased region" description="Low complexity" evidence="6">
    <location>
        <begin position="241"/>
        <end position="256"/>
    </location>
</feature>
<dbReference type="EMBL" id="HBFB01014077">
    <property type="protein sequence ID" value="CAD8677346.1"/>
    <property type="molecule type" value="Transcribed_RNA"/>
</dbReference>
<evidence type="ECO:0000256" key="5">
    <source>
        <dbReference type="ARBA" id="ARBA00023136"/>
    </source>
</evidence>
<feature type="compositionally biased region" description="Gly residues" evidence="6">
    <location>
        <begin position="445"/>
        <end position="462"/>
    </location>
</feature>
<feature type="region of interest" description="Disordered" evidence="6">
    <location>
        <begin position="518"/>
        <end position="580"/>
    </location>
</feature>
<evidence type="ECO:0000256" key="1">
    <source>
        <dbReference type="ARBA" id="ARBA00004225"/>
    </source>
</evidence>
<feature type="region of interest" description="Disordered" evidence="6">
    <location>
        <begin position="226"/>
        <end position="262"/>
    </location>
</feature>
<dbReference type="PANTHER" id="PTHR28234">
    <property type="entry name" value="NUCLEAR CONTROL OF ATPASE PROTEIN 2"/>
    <property type="match status" value="1"/>
</dbReference>
<feature type="compositionally biased region" description="Low complexity" evidence="6">
    <location>
        <begin position="559"/>
        <end position="570"/>
    </location>
</feature>
<protein>
    <submittedName>
        <fullName evidence="8">Uncharacterized protein</fullName>
    </submittedName>
</protein>
<dbReference type="AlphaFoldDB" id="A0A7S0RH57"/>
<keyword evidence="3 7" id="KW-1133">Transmembrane helix</keyword>
<keyword evidence="5 7" id="KW-0472">Membrane</keyword>
<name>A0A7S0RH57_9CHLO</name>
<feature type="compositionally biased region" description="Gly residues" evidence="6">
    <location>
        <begin position="227"/>
        <end position="240"/>
    </location>
</feature>
<dbReference type="Pfam" id="PF08637">
    <property type="entry name" value="NCA2"/>
    <property type="match status" value="1"/>
</dbReference>
<evidence type="ECO:0000256" key="4">
    <source>
        <dbReference type="ARBA" id="ARBA00023128"/>
    </source>
</evidence>